<evidence type="ECO:0000313" key="2">
    <source>
        <dbReference type="Proteomes" id="UP001164705"/>
    </source>
</evidence>
<keyword evidence="2" id="KW-1185">Reference proteome</keyword>
<dbReference type="KEGG" id="lnu:N7U66_20650"/>
<organism evidence="1 2">
    <name type="scientific">Lacinutrix neustonica</name>
    <dbReference type="NCBI Taxonomy" id="2980107"/>
    <lineage>
        <taxon>Bacteria</taxon>
        <taxon>Pseudomonadati</taxon>
        <taxon>Bacteroidota</taxon>
        <taxon>Flavobacteriia</taxon>
        <taxon>Flavobacteriales</taxon>
        <taxon>Flavobacteriaceae</taxon>
        <taxon>Lacinutrix</taxon>
    </lineage>
</organism>
<protein>
    <submittedName>
        <fullName evidence="1">Uncharacterized protein</fullName>
    </submittedName>
</protein>
<dbReference type="Proteomes" id="UP001164705">
    <property type="component" value="Chromosome"/>
</dbReference>
<sequence>MTNNNVRNKKKKLPITKEDKVWVDEDLNWLRTEFGEEHFMEIRTVTPTKDFYDRTFDGTEKDAEFILKRTMELMNIRDTEIKLEFFSDQPVEMADGTILTTPADIDGSWDSASGTYQQTENETIISIERGQLKNPISLIATISHELSHQILLGENRIEENDEFLTDFTAITYGFGIFIGNSRFSFSSFNTNGGFGWQSSSQGYLPEQIIAYTMAWLSKERSEKTNYSQYLNKSMNKYFEQSFEYLTEQKTE</sequence>
<reference evidence="1" key="1">
    <citation type="submission" date="2022-11" db="EMBL/GenBank/DDBJ databases">
        <title>Lacinutrix neustonica HL-RS19T sp. nov., isolated from the surface microlayer sample of brackish Lake Shihwa.</title>
        <authorList>
            <person name="Choi J.Y."/>
            <person name="Hwang C.Y."/>
        </authorList>
    </citation>
    <scope>NUCLEOTIDE SEQUENCE</scope>
    <source>
        <strain evidence="1">HL-RS19</strain>
    </source>
</reference>
<dbReference type="AlphaFoldDB" id="A0A9E8MVA9"/>
<dbReference type="RefSeq" id="WP_267676749.1">
    <property type="nucleotide sequence ID" value="NZ_CP113088.1"/>
</dbReference>
<accession>A0A9E8MVA9</accession>
<gene>
    <name evidence="1" type="ORF">N7U66_20650</name>
</gene>
<evidence type="ECO:0000313" key="1">
    <source>
        <dbReference type="EMBL" id="WAC02153.1"/>
    </source>
</evidence>
<dbReference type="EMBL" id="CP113088">
    <property type="protein sequence ID" value="WAC02153.1"/>
    <property type="molecule type" value="Genomic_DNA"/>
</dbReference>
<proteinExistence type="predicted"/>
<name>A0A9E8MVA9_9FLAO</name>